<dbReference type="Proteomes" id="UP000437736">
    <property type="component" value="Unassembled WGS sequence"/>
</dbReference>
<feature type="domain" description="Metallo-beta-lactamase" evidence="1">
    <location>
        <begin position="34"/>
        <end position="247"/>
    </location>
</feature>
<comment type="caution">
    <text evidence="2">The sequence shown here is derived from an EMBL/GenBank/DDBJ whole genome shotgun (WGS) entry which is preliminary data.</text>
</comment>
<organism evidence="2 3">
    <name type="scientific">Acidiferrimicrobium australe</name>
    <dbReference type="NCBI Taxonomy" id="2664430"/>
    <lineage>
        <taxon>Bacteria</taxon>
        <taxon>Bacillati</taxon>
        <taxon>Actinomycetota</taxon>
        <taxon>Acidimicrobiia</taxon>
        <taxon>Acidimicrobiales</taxon>
        <taxon>Acidimicrobiaceae</taxon>
        <taxon>Acidiferrimicrobium</taxon>
    </lineage>
</organism>
<keyword evidence="3" id="KW-1185">Reference proteome</keyword>
<protein>
    <submittedName>
        <fullName evidence="2">MBL fold metallo-hydrolase</fullName>
    </submittedName>
</protein>
<accession>A0ABW9QTG0</accession>
<proteinExistence type="predicted"/>
<name>A0ABW9QTG0_9ACTN</name>
<dbReference type="SUPFAM" id="SSF56281">
    <property type="entry name" value="Metallo-hydrolase/oxidoreductase"/>
    <property type="match status" value="1"/>
</dbReference>
<dbReference type="Pfam" id="PF00753">
    <property type="entry name" value="Lactamase_B"/>
    <property type="match status" value="1"/>
</dbReference>
<dbReference type="Gene3D" id="3.60.15.10">
    <property type="entry name" value="Ribonuclease Z/Hydroxyacylglutathione hydrolase-like"/>
    <property type="match status" value="1"/>
</dbReference>
<dbReference type="EMBL" id="WJHE01000498">
    <property type="protein sequence ID" value="MST33137.1"/>
    <property type="molecule type" value="Genomic_DNA"/>
</dbReference>
<dbReference type="InterPro" id="IPR050855">
    <property type="entry name" value="NDM-1-like"/>
</dbReference>
<dbReference type="InterPro" id="IPR036866">
    <property type="entry name" value="RibonucZ/Hydroxyglut_hydro"/>
</dbReference>
<dbReference type="PANTHER" id="PTHR42951">
    <property type="entry name" value="METALLO-BETA-LACTAMASE DOMAIN-CONTAINING"/>
    <property type="match status" value="1"/>
</dbReference>
<dbReference type="PANTHER" id="PTHR42951:SF4">
    <property type="entry name" value="ACYL-COENZYME A THIOESTERASE MBLAC2"/>
    <property type="match status" value="1"/>
</dbReference>
<gene>
    <name evidence="2" type="ORF">GHK86_10450</name>
</gene>
<sequence>MGQRPDWTSDFPYRDWFSVVELGPGTHLISEPVHVNSYLIEGSERAVLLDTGLGLADIRKIAEGLSGKPLRVVNSHYHFDHSGGNRWFQEIAIHRSGATLLATPPPEDLAAAYMDYVHRLHADWVTYRELDDRYFRLLTGELYVRPLPEGFADEDFEILPSQATTLLDEGDVIDLGDRRLRVLHTPGHSPDSICLFEERSGMLFTGDTLSAGAIYAHAEDADVGSFARSTARLAGMAADVRRVFVCHFLRYESPASFLRAVGEGFERVLAGEAPLRPSIDFLGAPVVEACFEAFSIFLPAGWDPAVAGGGRGPG</sequence>
<evidence type="ECO:0000313" key="2">
    <source>
        <dbReference type="EMBL" id="MST33137.1"/>
    </source>
</evidence>
<reference evidence="2 3" key="1">
    <citation type="submission" date="2019-11" db="EMBL/GenBank/DDBJ databases">
        <title>Acidiferrimicrobium australis gen. nov., sp. nov., an acidophilic and obligately heterotrophic, member of the Actinobacteria that catalyses dissimilatory oxido- reduction of iron isolated from metal-rich acidic water in Chile.</title>
        <authorList>
            <person name="Gonzalez D."/>
            <person name="Huber K."/>
            <person name="Hedrich S."/>
            <person name="Rojas-Villalobos C."/>
            <person name="Quatrini R."/>
            <person name="Dinamarca M.A."/>
            <person name="Schwarz A."/>
            <person name="Canales C."/>
            <person name="Nancucheo I."/>
        </authorList>
    </citation>
    <scope>NUCLEOTIDE SEQUENCE [LARGE SCALE GENOMIC DNA]</scope>
    <source>
        <strain evidence="2 3">USS-CCA1</strain>
    </source>
</reference>
<dbReference type="InterPro" id="IPR001279">
    <property type="entry name" value="Metallo-B-lactamas"/>
</dbReference>
<evidence type="ECO:0000259" key="1">
    <source>
        <dbReference type="SMART" id="SM00849"/>
    </source>
</evidence>
<evidence type="ECO:0000313" key="3">
    <source>
        <dbReference type="Proteomes" id="UP000437736"/>
    </source>
</evidence>
<dbReference type="SMART" id="SM00849">
    <property type="entry name" value="Lactamase_B"/>
    <property type="match status" value="1"/>
</dbReference>